<keyword evidence="1" id="KW-0560">Oxidoreductase</keyword>
<evidence type="ECO:0000313" key="2">
    <source>
        <dbReference type="EMBL" id="HGI87673.1"/>
    </source>
</evidence>
<organism evidence="2">
    <name type="scientific">Ignisphaera aggregans</name>
    <dbReference type="NCBI Taxonomy" id="334771"/>
    <lineage>
        <taxon>Archaea</taxon>
        <taxon>Thermoproteota</taxon>
        <taxon>Thermoprotei</taxon>
        <taxon>Desulfurococcales</taxon>
        <taxon>Desulfurococcaceae</taxon>
        <taxon>Ignisphaera</taxon>
    </lineage>
</organism>
<sequence>MKILHEFVPTRKFLKMAEETKDFVDGWNITDSAAGIPAPSGTAVGCVLKTKYPDKVVIPIFILNYKGPVEVGALALAADAVGLDGIVMTMGDEPIYGEPLGPKYWGKTESARDFLREKVKVKTLKLGCLLSPRPVRERYGEKARTGFTAQDMVERVKSGWDFAFFARLTLETLPTLEEVSKELKNMGKPLYTYFLIETPRNAEILRKIGWSPTTTIDKAVEFAEKLEGIVDGIIATCAGDYQGDLELLKALQRIRKK</sequence>
<proteinExistence type="predicted"/>
<reference evidence="2" key="1">
    <citation type="journal article" date="2020" name="mSystems">
        <title>Genome- and Community-Level Interaction Insights into Carbon Utilization and Element Cycling Functions of Hydrothermarchaeota in Hydrothermal Sediment.</title>
        <authorList>
            <person name="Zhou Z."/>
            <person name="Liu Y."/>
            <person name="Xu W."/>
            <person name="Pan J."/>
            <person name="Luo Z.H."/>
            <person name="Li M."/>
        </authorList>
    </citation>
    <scope>NUCLEOTIDE SEQUENCE [LARGE SCALE GENOMIC DNA]</scope>
    <source>
        <strain evidence="2">SpSt-732</strain>
    </source>
</reference>
<accession>A0A7C4BC00</accession>
<evidence type="ECO:0000256" key="1">
    <source>
        <dbReference type="ARBA" id="ARBA00023002"/>
    </source>
</evidence>
<evidence type="ECO:0008006" key="3">
    <source>
        <dbReference type="Google" id="ProtNLM"/>
    </source>
</evidence>
<protein>
    <recommendedName>
        <fullName evidence="3">Methylenetetrahydrofolate reductase (NAD(P)H)</fullName>
    </recommendedName>
</protein>
<dbReference type="SUPFAM" id="SSF51730">
    <property type="entry name" value="FAD-linked oxidoreductase"/>
    <property type="match status" value="1"/>
</dbReference>
<name>A0A7C4BC00_9CREN</name>
<comment type="caution">
    <text evidence="2">The sequence shown here is derived from an EMBL/GenBank/DDBJ whole genome shotgun (WGS) entry which is preliminary data.</text>
</comment>
<dbReference type="GO" id="GO:0016491">
    <property type="term" value="F:oxidoreductase activity"/>
    <property type="evidence" value="ECO:0007669"/>
    <property type="project" value="UniProtKB-KW"/>
</dbReference>
<dbReference type="AlphaFoldDB" id="A0A7C4BC00"/>
<dbReference type="InterPro" id="IPR029041">
    <property type="entry name" value="FAD-linked_oxidoreductase-like"/>
</dbReference>
<gene>
    <name evidence="2" type="ORF">ENV14_04695</name>
</gene>
<dbReference type="EMBL" id="DTFF01000041">
    <property type="protein sequence ID" value="HGI87673.1"/>
    <property type="molecule type" value="Genomic_DNA"/>
</dbReference>